<dbReference type="Proteomes" id="UP000749559">
    <property type="component" value="Unassembled WGS sequence"/>
</dbReference>
<dbReference type="Gene3D" id="1.20.1270.10">
    <property type="match status" value="1"/>
</dbReference>
<dbReference type="PROSITE" id="PS50088">
    <property type="entry name" value="ANK_REPEAT"/>
    <property type="match status" value="2"/>
</dbReference>
<dbReference type="EMBL" id="CAIIXF020000006">
    <property type="protein sequence ID" value="CAH1785667.1"/>
    <property type="molecule type" value="Genomic_DNA"/>
</dbReference>
<gene>
    <name evidence="1" type="ORF">OFUS_LOCUS11687</name>
</gene>
<evidence type="ECO:0000313" key="1">
    <source>
        <dbReference type="EMBL" id="CAH1785667.1"/>
    </source>
</evidence>
<organism evidence="1 2">
    <name type="scientific">Owenia fusiformis</name>
    <name type="common">Polychaete worm</name>
    <dbReference type="NCBI Taxonomy" id="6347"/>
    <lineage>
        <taxon>Eukaryota</taxon>
        <taxon>Metazoa</taxon>
        <taxon>Spiralia</taxon>
        <taxon>Lophotrochozoa</taxon>
        <taxon>Annelida</taxon>
        <taxon>Polychaeta</taxon>
        <taxon>Sedentaria</taxon>
        <taxon>Canalipalpata</taxon>
        <taxon>Sabellida</taxon>
        <taxon>Oweniida</taxon>
        <taxon>Oweniidae</taxon>
        <taxon>Owenia</taxon>
    </lineage>
</organism>
<comment type="caution">
    <text evidence="1">The sequence shown here is derived from an EMBL/GenBank/DDBJ whole genome shotgun (WGS) entry which is preliminary data.</text>
</comment>
<dbReference type="Gene3D" id="1.25.40.20">
    <property type="entry name" value="Ankyrin repeat-containing domain"/>
    <property type="match status" value="1"/>
</dbReference>
<reference evidence="1" key="1">
    <citation type="submission" date="2022-03" db="EMBL/GenBank/DDBJ databases">
        <authorList>
            <person name="Martin C."/>
        </authorList>
    </citation>
    <scope>NUCLEOTIDE SEQUENCE</scope>
</reference>
<dbReference type="SMART" id="SM00248">
    <property type="entry name" value="ANK"/>
    <property type="match status" value="2"/>
</dbReference>
<dbReference type="PANTHER" id="PTHR22677:SF4">
    <property type="entry name" value="USHER SYNDROME TYPE-1G PROTEIN-LIKE PROTEIN"/>
    <property type="match status" value="1"/>
</dbReference>
<dbReference type="SUPFAM" id="SSF48403">
    <property type="entry name" value="Ankyrin repeat"/>
    <property type="match status" value="1"/>
</dbReference>
<dbReference type="PANTHER" id="PTHR22677">
    <property type="entry name" value="ANKYRIN REPEAT DOMAIN-CONTAINING PROTEIN 60"/>
    <property type="match status" value="1"/>
</dbReference>
<proteinExistence type="predicted"/>
<name>A0A8J1UD82_OWEFU</name>
<dbReference type="AlphaFoldDB" id="A0A8J1UD82"/>
<dbReference type="OrthoDB" id="194358at2759"/>
<dbReference type="InterPro" id="IPR039323">
    <property type="entry name" value="ANKRD_45/46/60"/>
</dbReference>
<dbReference type="SUPFAM" id="SSF100934">
    <property type="entry name" value="Heat shock protein 70kD (HSP70), C-terminal subdomain"/>
    <property type="match status" value="1"/>
</dbReference>
<dbReference type="InterPro" id="IPR002110">
    <property type="entry name" value="Ankyrin_rpt"/>
</dbReference>
<dbReference type="InterPro" id="IPR036770">
    <property type="entry name" value="Ankyrin_rpt-contain_sf"/>
</dbReference>
<protein>
    <submittedName>
        <fullName evidence="1">Uncharacterized protein</fullName>
    </submittedName>
</protein>
<dbReference type="InterPro" id="IPR029048">
    <property type="entry name" value="HSP70_C_sf"/>
</dbReference>
<sequence>MSEQIEVSVCEDDQLEPNDKSENLNIVMRCAMKGNVTRFIKCFEDEEDEHHETVEAFINTRNAESRCPLDVATMLGRVPMVQELITRGAEINSTTKKGYSSLHRAAAWGRVECLKVLVDNGWDLQQRNCHNERAREVALRYDQSECVDYLDWAEAKQNLINTINAMRETLSDPEKVQGRIARDDKNVANGSCSEKSDWLENTPDATTNDFIMQKENLDELLAPIWQKLSEPPPERTEKK</sequence>
<accession>A0A8J1UD82</accession>
<dbReference type="Pfam" id="PF12796">
    <property type="entry name" value="Ank_2"/>
    <property type="match status" value="1"/>
</dbReference>
<keyword evidence="2" id="KW-1185">Reference proteome</keyword>
<dbReference type="PROSITE" id="PS50297">
    <property type="entry name" value="ANK_REP_REGION"/>
    <property type="match status" value="2"/>
</dbReference>
<evidence type="ECO:0000313" key="2">
    <source>
        <dbReference type="Proteomes" id="UP000749559"/>
    </source>
</evidence>